<dbReference type="OrthoDB" id="1738954at2759"/>
<feature type="binding site" evidence="7 9">
    <location>
        <position position="506"/>
    </location>
    <ligand>
        <name>ATP</name>
        <dbReference type="ChEBI" id="CHEBI:30616"/>
    </ligand>
</feature>
<dbReference type="AlphaFoldDB" id="T0RJT9"/>
<keyword evidence="13" id="KW-1185">Reference proteome</keyword>
<feature type="region of interest" description="Disordered" evidence="10">
    <location>
        <begin position="84"/>
        <end position="104"/>
    </location>
</feature>
<dbReference type="Pfam" id="PF00069">
    <property type="entry name" value="Pkinase"/>
    <property type="match status" value="1"/>
</dbReference>
<evidence type="ECO:0000313" key="12">
    <source>
        <dbReference type="EMBL" id="EQC32498.1"/>
    </source>
</evidence>
<protein>
    <submittedName>
        <fullName evidence="12">CAMK/CAMK1 protein kinase</fullName>
    </submittedName>
</protein>
<dbReference type="InterPro" id="IPR030616">
    <property type="entry name" value="Aur-like"/>
</dbReference>
<dbReference type="Gene3D" id="3.30.200.20">
    <property type="entry name" value="Phosphorylase Kinase, domain 1"/>
    <property type="match status" value="1"/>
</dbReference>
<feature type="region of interest" description="Disordered" evidence="10">
    <location>
        <begin position="261"/>
        <end position="282"/>
    </location>
</feature>
<dbReference type="FunFam" id="3.30.200.20:FF:000042">
    <property type="entry name" value="Aurora kinase A"/>
    <property type="match status" value="1"/>
</dbReference>
<feature type="binding site" evidence="7">
    <location>
        <position position="638"/>
    </location>
    <ligand>
        <name>ATP</name>
        <dbReference type="ChEBI" id="CHEBI:30616"/>
    </ligand>
</feature>
<evidence type="ECO:0000256" key="5">
    <source>
        <dbReference type="ARBA" id="ARBA00022840"/>
    </source>
</evidence>
<dbReference type="PROSITE" id="PS00107">
    <property type="entry name" value="PROTEIN_KINASE_ATP"/>
    <property type="match status" value="1"/>
</dbReference>
<accession>T0RJT9</accession>
<evidence type="ECO:0000256" key="1">
    <source>
        <dbReference type="ARBA" id="ARBA00022527"/>
    </source>
</evidence>
<evidence type="ECO:0000256" key="4">
    <source>
        <dbReference type="ARBA" id="ARBA00022777"/>
    </source>
</evidence>
<dbReference type="VEuPathDB" id="FungiDB:SDRG_09824"/>
<sequence>MRMTPESDIKVYARLPSYNPFVGMFHHAPSAGNRGAAYFATDIVGMAELEERKKFRNHPLVGTFHALPGYYDPLHGLKQFRAWDPPTSAETDEPSSSASDGDASDDLRASMLEMRPSINGKEFVAIDLDAETNEAVAGAAPLRRRALRVEVPSNVCFHYPYHEAPAAMVHHQRTRCMSDSDTYATAALFAGAKRNLDQPKTPPSEASEIPRKKAHLESARKATEATIAVVAATTAPPTTTTTTTTVYMNKGRCRSNTAMARLHSDTESRTSTVDDEDDLSLPTSPILKRGSFSESDSLMVKSPTAAKTMMNLLEPIVMPSPNEIVDGYVSTGKGIYRKCGFLSKSTSDKFDVTSPRMTSTTPPAHHHSNHTTTTVLPRPVHRRQRSCPPPADPVPEQHHNPEYVQGAPRLPSNPFVARRLCDDEENQLRLMSISRSIPRQPDDLLLRERPKAPTLFPTLTINPFFIHEKAVTEHYELVGEDQLGDGSYAVVKPAIRRNNGAEVAIKQIHKRFLVTEAAQQAVRTEVEIHLRLQHRNIVRLLEVYETEAFLYLVMAKARHGTLKSLLNRQRRFPEALAAKLAHQIVRGIFFLHESGVVHCDIKPENVLLTDSKAPSNQDSNDEVVKDVKACELQVEICDFGLSVKVPDVRFFKHTGDVHKVPFTGLTGSVGYMAPELFESQPYGKPIDLWSVGIMVYEMLTGFQPFYPPSACMNEPVEFQPRAWKKFSPEAMDFVVHLLERDPTKRFTAEQALTHPWFDTAVFAQ</sequence>
<gene>
    <name evidence="12" type="ORF">SDRG_09824</name>
</gene>
<dbReference type="PROSITE" id="PS00108">
    <property type="entry name" value="PROTEIN_KINASE_ST"/>
    <property type="match status" value="1"/>
</dbReference>
<keyword evidence="2" id="KW-0808">Transferase</keyword>
<keyword evidence="3 7" id="KW-0547">Nucleotide-binding</keyword>
<evidence type="ECO:0000256" key="8">
    <source>
        <dbReference type="PIRSR" id="PIRSR630616-3"/>
    </source>
</evidence>
<dbReference type="GeneID" id="19950551"/>
<dbReference type="RefSeq" id="XP_008613999.1">
    <property type="nucleotide sequence ID" value="XM_008615777.1"/>
</dbReference>
<dbReference type="STRING" id="1156394.T0RJT9"/>
<dbReference type="Proteomes" id="UP000030762">
    <property type="component" value="Unassembled WGS sequence"/>
</dbReference>
<dbReference type="eggNOG" id="KOG0032">
    <property type="taxonomic scope" value="Eukaryota"/>
</dbReference>
<dbReference type="SUPFAM" id="SSF56112">
    <property type="entry name" value="Protein kinase-like (PK-like)"/>
    <property type="match status" value="1"/>
</dbReference>
<evidence type="ECO:0000256" key="3">
    <source>
        <dbReference type="ARBA" id="ARBA00022741"/>
    </source>
</evidence>
<evidence type="ECO:0000313" key="13">
    <source>
        <dbReference type="Proteomes" id="UP000030762"/>
    </source>
</evidence>
<reference evidence="12 13" key="1">
    <citation type="submission" date="2012-04" db="EMBL/GenBank/DDBJ databases">
        <title>The Genome Sequence of Saprolegnia declina VS20.</title>
        <authorList>
            <consortium name="The Broad Institute Genome Sequencing Platform"/>
            <person name="Russ C."/>
            <person name="Nusbaum C."/>
            <person name="Tyler B."/>
            <person name="van West P."/>
            <person name="Dieguez-Uribeondo J."/>
            <person name="de Bruijn I."/>
            <person name="Tripathy S."/>
            <person name="Jiang R."/>
            <person name="Young S.K."/>
            <person name="Zeng Q."/>
            <person name="Gargeya S."/>
            <person name="Fitzgerald M."/>
            <person name="Haas B."/>
            <person name="Abouelleil A."/>
            <person name="Alvarado L."/>
            <person name="Arachchi H.M."/>
            <person name="Berlin A."/>
            <person name="Chapman S.B."/>
            <person name="Goldberg J."/>
            <person name="Griggs A."/>
            <person name="Gujja S."/>
            <person name="Hansen M."/>
            <person name="Howarth C."/>
            <person name="Imamovic A."/>
            <person name="Larimer J."/>
            <person name="McCowen C."/>
            <person name="Montmayeur A."/>
            <person name="Murphy C."/>
            <person name="Neiman D."/>
            <person name="Pearson M."/>
            <person name="Priest M."/>
            <person name="Roberts A."/>
            <person name="Saif S."/>
            <person name="Shea T."/>
            <person name="Sisk P."/>
            <person name="Sykes S."/>
            <person name="Wortman J."/>
            <person name="Nusbaum C."/>
            <person name="Birren B."/>
        </authorList>
    </citation>
    <scope>NUCLEOTIDE SEQUENCE [LARGE SCALE GENOMIC DNA]</scope>
    <source>
        <strain evidence="12 13">VS20</strain>
    </source>
</reference>
<feature type="region of interest" description="Disordered" evidence="10">
    <location>
        <begin position="351"/>
        <end position="409"/>
    </location>
</feature>
<dbReference type="SMART" id="SM00220">
    <property type="entry name" value="S_TKc"/>
    <property type="match status" value="1"/>
</dbReference>
<evidence type="ECO:0000256" key="7">
    <source>
        <dbReference type="PIRSR" id="PIRSR630616-2"/>
    </source>
</evidence>
<organism evidence="12 13">
    <name type="scientific">Saprolegnia diclina (strain VS20)</name>
    <dbReference type="NCBI Taxonomy" id="1156394"/>
    <lineage>
        <taxon>Eukaryota</taxon>
        <taxon>Sar</taxon>
        <taxon>Stramenopiles</taxon>
        <taxon>Oomycota</taxon>
        <taxon>Saprolegniomycetes</taxon>
        <taxon>Saprolegniales</taxon>
        <taxon>Saprolegniaceae</taxon>
        <taxon>Saprolegnia</taxon>
    </lineage>
</organism>
<dbReference type="InParanoid" id="T0RJT9"/>
<dbReference type="Gene3D" id="1.10.510.10">
    <property type="entry name" value="Transferase(Phosphotransferase) domain 1"/>
    <property type="match status" value="1"/>
</dbReference>
<dbReference type="InterPro" id="IPR008271">
    <property type="entry name" value="Ser/Thr_kinase_AS"/>
</dbReference>
<keyword evidence="1" id="KW-0723">Serine/threonine-protein kinase</keyword>
<dbReference type="PROSITE" id="PS50011">
    <property type="entry name" value="PROTEIN_KINASE_DOM"/>
    <property type="match status" value="1"/>
</dbReference>
<dbReference type="InterPro" id="IPR011009">
    <property type="entry name" value="Kinase-like_dom_sf"/>
</dbReference>
<name>T0RJT9_SAPDV</name>
<evidence type="ECO:0000256" key="2">
    <source>
        <dbReference type="ARBA" id="ARBA00022679"/>
    </source>
</evidence>
<evidence type="ECO:0000256" key="10">
    <source>
        <dbReference type="SAM" id="MobiDB-lite"/>
    </source>
</evidence>
<proteinExistence type="predicted"/>
<dbReference type="PANTHER" id="PTHR24350">
    <property type="entry name" value="SERINE/THREONINE-PROTEIN KINASE IAL-RELATED"/>
    <property type="match status" value="1"/>
</dbReference>
<dbReference type="OMA" id="HACIEED"/>
<dbReference type="EMBL" id="JH767163">
    <property type="protein sequence ID" value="EQC32498.1"/>
    <property type="molecule type" value="Genomic_DNA"/>
</dbReference>
<evidence type="ECO:0000259" key="11">
    <source>
        <dbReference type="PROSITE" id="PS50011"/>
    </source>
</evidence>
<evidence type="ECO:0000256" key="6">
    <source>
        <dbReference type="PIRSR" id="PIRSR630616-1"/>
    </source>
</evidence>
<feature type="cross-link" description="Glycyl lysine isopeptide (Lys-Gly) (interchain with G-Cter in SUMO2)" evidence="8">
    <location>
        <position position="602"/>
    </location>
</feature>
<dbReference type="InterPro" id="IPR000719">
    <property type="entry name" value="Prot_kinase_dom"/>
</dbReference>
<keyword evidence="5 7" id="KW-0067">ATP-binding</keyword>
<feature type="active site" description="Proton acceptor" evidence="6">
    <location>
        <position position="600"/>
    </location>
</feature>
<feature type="binding site" evidence="7">
    <location>
        <begin position="604"/>
        <end position="605"/>
    </location>
    <ligand>
        <name>ATP</name>
        <dbReference type="ChEBI" id="CHEBI:30616"/>
    </ligand>
</feature>
<dbReference type="GO" id="GO:0005524">
    <property type="term" value="F:ATP binding"/>
    <property type="evidence" value="ECO:0007669"/>
    <property type="project" value="UniProtKB-UniRule"/>
</dbReference>
<dbReference type="GO" id="GO:0004674">
    <property type="term" value="F:protein serine/threonine kinase activity"/>
    <property type="evidence" value="ECO:0007669"/>
    <property type="project" value="UniProtKB-KW"/>
</dbReference>
<feature type="domain" description="Protein kinase" evidence="11">
    <location>
        <begin position="477"/>
        <end position="757"/>
    </location>
</feature>
<keyword evidence="4 12" id="KW-0418">Kinase</keyword>
<dbReference type="InterPro" id="IPR017441">
    <property type="entry name" value="Protein_kinase_ATP_BS"/>
</dbReference>
<evidence type="ECO:0000256" key="9">
    <source>
        <dbReference type="PROSITE-ProRule" id="PRU10141"/>
    </source>
</evidence>